<sequence length="184" mass="20618">MPRLEAQIAANSSKETEFVRLSQSTHLKTEFIKQKGYQGYHSKLNDKAEKVTLKAVIHVIKMQNRGNPVSLVKSERVEIWNLPAARRRDFEVEENGDGINPWKFGVVSMVGFPRSERRSGLRVVSVEAFLEGIQRRQGQIRGESKEKSRSAFFGPHQSSVEAPTRQFAEAQAVATILGRLKGGG</sequence>
<proteinExistence type="predicted"/>
<comment type="caution">
    <text evidence="2">The sequence shown here is derived from an EMBL/GenBank/DDBJ whole genome shotgun (WGS) entry which is preliminary data.</text>
</comment>
<gene>
    <name evidence="2" type="ORF">COLO4_33481</name>
</gene>
<dbReference type="EMBL" id="AWUE01021705">
    <property type="protein sequence ID" value="OMO61294.1"/>
    <property type="molecule type" value="Genomic_DNA"/>
</dbReference>
<evidence type="ECO:0000313" key="3">
    <source>
        <dbReference type="Proteomes" id="UP000187203"/>
    </source>
</evidence>
<organism evidence="2 3">
    <name type="scientific">Corchorus olitorius</name>
    <dbReference type="NCBI Taxonomy" id="93759"/>
    <lineage>
        <taxon>Eukaryota</taxon>
        <taxon>Viridiplantae</taxon>
        <taxon>Streptophyta</taxon>
        <taxon>Embryophyta</taxon>
        <taxon>Tracheophyta</taxon>
        <taxon>Spermatophyta</taxon>
        <taxon>Magnoliopsida</taxon>
        <taxon>eudicotyledons</taxon>
        <taxon>Gunneridae</taxon>
        <taxon>Pentapetalae</taxon>
        <taxon>rosids</taxon>
        <taxon>malvids</taxon>
        <taxon>Malvales</taxon>
        <taxon>Malvaceae</taxon>
        <taxon>Grewioideae</taxon>
        <taxon>Apeibeae</taxon>
        <taxon>Corchorus</taxon>
    </lineage>
</organism>
<evidence type="ECO:0000256" key="1">
    <source>
        <dbReference type="SAM" id="MobiDB-lite"/>
    </source>
</evidence>
<accession>A0A1R3GT47</accession>
<feature type="region of interest" description="Disordered" evidence="1">
    <location>
        <begin position="139"/>
        <end position="160"/>
    </location>
</feature>
<evidence type="ECO:0000313" key="2">
    <source>
        <dbReference type="EMBL" id="OMO61294.1"/>
    </source>
</evidence>
<protein>
    <submittedName>
        <fullName evidence="2">Uncharacterized protein</fullName>
    </submittedName>
</protein>
<dbReference type="AlphaFoldDB" id="A0A1R3GT47"/>
<name>A0A1R3GT47_9ROSI</name>
<keyword evidence="3" id="KW-1185">Reference proteome</keyword>
<reference evidence="3" key="1">
    <citation type="submission" date="2013-09" db="EMBL/GenBank/DDBJ databases">
        <title>Corchorus olitorius genome sequencing.</title>
        <authorList>
            <person name="Alam M."/>
            <person name="Haque M.S."/>
            <person name="Islam M.S."/>
            <person name="Emdad E.M."/>
            <person name="Islam M.M."/>
            <person name="Ahmed B."/>
            <person name="Halim A."/>
            <person name="Hossen Q.M.M."/>
            <person name="Hossain M.Z."/>
            <person name="Ahmed R."/>
            <person name="Khan M.M."/>
            <person name="Islam R."/>
            <person name="Rashid M.M."/>
            <person name="Khan S.A."/>
            <person name="Rahman M.S."/>
            <person name="Alam M."/>
            <person name="Yahiya A.S."/>
            <person name="Khan M.S."/>
            <person name="Azam M.S."/>
            <person name="Haque T."/>
            <person name="Lashkar M.Z.H."/>
            <person name="Akhand A.I."/>
            <person name="Morshed G."/>
            <person name="Roy S."/>
            <person name="Uddin K.S."/>
            <person name="Rabeya T."/>
            <person name="Hossain A.S."/>
            <person name="Chowdhury A."/>
            <person name="Snigdha A.R."/>
            <person name="Mortoza M.S."/>
            <person name="Matin S.A."/>
            <person name="Hoque S.M.E."/>
            <person name="Islam M.K."/>
            <person name="Roy D.K."/>
            <person name="Haider R."/>
            <person name="Moosa M.M."/>
            <person name="Elias S.M."/>
            <person name="Hasan A.M."/>
            <person name="Jahan S."/>
            <person name="Shafiuddin M."/>
            <person name="Mahmood N."/>
            <person name="Shommy N.S."/>
        </authorList>
    </citation>
    <scope>NUCLEOTIDE SEQUENCE [LARGE SCALE GENOMIC DNA]</scope>
    <source>
        <strain evidence="3">cv. O-4</strain>
    </source>
</reference>
<dbReference type="Proteomes" id="UP000187203">
    <property type="component" value="Unassembled WGS sequence"/>
</dbReference>